<proteinExistence type="predicted"/>
<feature type="region of interest" description="Disordered" evidence="1">
    <location>
        <begin position="93"/>
        <end position="137"/>
    </location>
</feature>
<protein>
    <submittedName>
        <fullName evidence="2">Uncharacterized protein</fullName>
    </submittedName>
</protein>
<reference evidence="2" key="1">
    <citation type="journal article" date="2023" name="Access Microbiol">
        <title>De-novo genome assembly for Akanthomyces muscarius, a biocontrol agent of insect agricultural pests.</title>
        <authorList>
            <person name="Erdos Z."/>
            <person name="Studholme D.J."/>
            <person name="Raymond B."/>
            <person name="Sharma M."/>
        </authorList>
    </citation>
    <scope>NUCLEOTIDE SEQUENCE</scope>
    <source>
        <strain evidence="2">Ve6</strain>
    </source>
</reference>
<comment type="caution">
    <text evidence="2">The sequence shown here is derived from an EMBL/GenBank/DDBJ whole genome shotgun (WGS) entry which is preliminary data.</text>
</comment>
<accession>A0A9W8ULD1</accession>
<dbReference type="EMBL" id="JAJHUN010000009">
    <property type="protein sequence ID" value="KAJ4151071.1"/>
    <property type="molecule type" value="Genomic_DNA"/>
</dbReference>
<gene>
    <name evidence="2" type="ORF">LMH87_011788</name>
</gene>
<evidence type="ECO:0000313" key="3">
    <source>
        <dbReference type="Proteomes" id="UP001144673"/>
    </source>
</evidence>
<feature type="compositionally biased region" description="Polar residues" evidence="1">
    <location>
        <begin position="93"/>
        <end position="108"/>
    </location>
</feature>
<evidence type="ECO:0000313" key="2">
    <source>
        <dbReference type="EMBL" id="KAJ4151071.1"/>
    </source>
</evidence>
<keyword evidence="3" id="KW-1185">Reference proteome</keyword>
<organism evidence="2 3">
    <name type="scientific">Akanthomyces muscarius</name>
    <name type="common">Entomopathogenic fungus</name>
    <name type="synonym">Lecanicillium muscarium</name>
    <dbReference type="NCBI Taxonomy" id="2231603"/>
    <lineage>
        <taxon>Eukaryota</taxon>
        <taxon>Fungi</taxon>
        <taxon>Dikarya</taxon>
        <taxon>Ascomycota</taxon>
        <taxon>Pezizomycotina</taxon>
        <taxon>Sordariomycetes</taxon>
        <taxon>Hypocreomycetidae</taxon>
        <taxon>Hypocreales</taxon>
        <taxon>Cordycipitaceae</taxon>
        <taxon>Akanthomyces</taxon>
    </lineage>
</organism>
<dbReference type="KEGG" id="amus:LMH87_011788"/>
<name>A0A9W8ULD1_AKAMU</name>
<feature type="region of interest" description="Disordered" evidence="1">
    <location>
        <begin position="1"/>
        <end position="21"/>
    </location>
</feature>
<dbReference type="GeneID" id="80898947"/>
<evidence type="ECO:0000256" key="1">
    <source>
        <dbReference type="SAM" id="MobiDB-lite"/>
    </source>
</evidence>
<dbReference type="RefSeq" id="XP_056052785.1">
    <property type="nucleotide sequence ID" value="XM_056200988.1"/>
</dbReference>
<sequence length="137" mass="15260">MHNLSYQQVAPESTPDSPSQHKLQTCNQLHFHLPPYLSYTQALLYIYTCPPPIPIRFTMPSAQASAPFVHAPQRTNLRVPSSLDLFSGINASLSSTNPNRPATPNHQIYENDYTVPAPPPPSPVSFRPDCWPKPARS</sequence>
<dbReference type="AlphaFoldDB" id="A0A9W8ULD1"/>
<dbReference type="Proteomes" id="UP001144673">
    <property type="component" value="Chromosome 4"/>
</dbReference>